<evidence type="ECO:0000313" key="1">
    <source>
        <dbReference type="EMBL" id="PTX48296.1"/>
    </source>
</evidence>
<sequence length="62" mass="6827">MNKGAGFYLCCGLMGNVSKRMGKDKKTLVNKGIKTLLHRFCINFPGKHKKAEATEKPPSSLC</sequence>
<dbReference type="AlphaFoldDB" id="A0A2T6AWX5"/>
<protein>
    <submittedName>
        <fullName evidence="1">Uncharacterized protein</fullName>
    </submittedName>
</protein>
<gene>
    <name evidence="1" type="ORF">C8P63_1465</name>
</gene>
<accession>A0A2T6AWX5</accession>
<dbReference type="EMBL" id="QBKR01000046">
    <property type="protein sequence ID" value="PTX48296.1"/>
    <property type="molecule type" value="Genomic_DNA"/>
</dbReference>
<organism evidence="1 2">
    <name type="scientific">Melghirimyces profundicolus</name>
    <dbReference type="NCBI Taxonomy" id="1242148"/>
    <lineage>
        <taxon>Bacteria</taxon>
        <taxon>Bacillati</taxon>
        <taxon>Bacillota</taxon>
        <taxon>Bacilli</taxon>
        <taxon>Bacillales</taxon>
        <taxon>Thermoactinomycetaceae</taxon>
        <taxon>Melghirimyces</taxon>
    </lineage>
</organism>
<comment type="caution">
    <text evidence="1">The sequence shown here is derived from an EMBL/GenBank/DDBJ whole genome shotgun (WGS) entry which is preliminary data.</text>
</comment>
<reference evidence="1 2" key="1">
    <citation type="submission" date="2018-04" db="EMBL/GenBank/DDBJ databases">
        <title>Genomic Encyclopedia of Archaeal and Bacterial Type Strains, Phase II (KMG-II): from individual species to whole genera.</title>
        <authorList>
            <person name="Goeker M."/>
        </authorList>
    </citation>
    <scope>NUCLEOTIDE SEQUENCE [LARGE SCALE GENOMIC DNA]</scope>
    <source>
        <strain evidence="1 2">DSM 45787</strain>
    </source>
</reference>
<keyword evidence="2" id="KW-1185">Reference proteome</keyword>
<proteinExistence type="predicted"/>
<name>A0A2T6AWX5_9BACL</name>
<dbReference type="Proteomes" id="UP000244240">
    <property type="component" value="Unassembled WGS sequence"/>
</dbReference>
<evidence type="ECO:0000313" key="2">
    <source>
        <dbReference type="Proteomes" id="UP000244240"/>
    </source>
</evidence>